<dbReference type="PANTHER" id="PTHR12357:SF88">
    <property type="entry name" value="YTH DOMAIN-CONTAINING FAMILY PROTEIN"/>
    <property type="match status" value="1"/>
</dbReference>
<feature type="region of interest" description="Disordered" evidence="1">
    <location>
        <begin position="676"/>
        <end position="797"/>
    </location>
</feature>
<comment type="caution">
    <text evidence="3">The sequence shown here is derived from an EMBL/GenBank/DDBJ whole genome shotgun (WGS) entry which is preliminary data.</text>
</comment>
<gene>
    <name evidence="3" type="ORF">EJB05_26628</name>
</gene>
<sequence>YSLFLRKTALDITWVLRFRAHIQRQKPIPPLPDLLRFPVSHRKKGFCRISNTVPGRIRRWAPRVSGTGRRFPEPPYIPRAELSSHKRDPQIKTKQARGGGREKNLLFFFSPLVSDSARISRFVSSPLFLAPRRLPPYRLSILGLGFPPPATGGHVGIASSLMGMAPELMYGQNVFVPATGNPYQYGYAEAGSPMEWYNQPSSLGYDSQDIYYPTEGMQCVYYAAPDNGSMHPSYSPYPVDPSFISDGSFMTQEYVVDTTNSACQIVPPSYPPSYYIPAGLPYAQDSVPGSTATLLHPPNVAYLPSLPGYAATSVSGSLPLIAPVTTKSDVVVNPPVQSTIVSSKQFEDHTKLKVQSVPSKQERPDGSMVPVKLPHASQASMHLLEGPKSTAKHSPKEKLSANNCFGNAGTDLQKWASAEKFQPSSKSSSPVNGPGQKLLNENGLGDLEKPNNQKTSAIIVKSYTSRLPVGNPEGTIHIRTDEYNRNDLRVDYTYAKFFVIKSIGEADVHKSIKYGVWSSSSSGNMKLDHAFRDADRISKRNNTKCPVFLFFSVNGSGHFCGMAEMVGPVDFQRDMDFWCQDKWSGCFPVRWHIVKDIPNYSLQHITLQNNENKPVTHSRDTQEIPYIPGITLLKIFRDIKVKECLFDDFMRYEEEEGRVKQYRRCKLSHNAPDFVPVSQRREDASETQQKKVSSVLIDRTSEIQNVSQKPHDRNVIKHQDPCVEPVEKQASEAGKENGQHENPCKQSQQDAGKANQPLASSLRTGADGKQQYWKKVETPRPQADNTAQGSLKAPEKRLNGVCGPATVVSETSEEQKIITKVASLKISSKVGEADRKSFPVGVVTIGSMPVRVSEV</sequence>
<dbReference type="GO" id="GO:0061157">
    <property type="term" value="P:mRNA destabilization"/>
    <property type="evidence" value="ECO:0007669"/>
    <property type="project" value="TreeGrafter"/>
</dbReference>
<dbReference type="GO" id="GO:0005737">
    <property type="term" value="C:cytoplasm"/>
    <property type="evidence" value="ECO:0007669"/>
    <property type="project" value="TreeGrafter"/>
</dbReference>
<name>A0A5J9UKB0_9POAL</name>
<feature type="compositionally biased region" description="Basic and acidic residues" evidence="1">
    <location>
        <begin position="709"/>
        <end position="743"/>
    </location>
</feature>
<feature type="region of interest" description="Disordered" evidence="1">
    <location>
        <begin position="68"/>
        <end position="96"/>
    </location>
</feature>
<feature type="region of interest" description="Disordered" evidence="1">
    <location>
        <begin position="342"/>
        <end position="371"/>
    </location>
</feature>
<dbReference type="GO" id="GO:0003729">
    <property type="term" value="F:mRNA binding"/>
    <property type="evidence" value="ECO:0007669"/>
    <property type="project" value="TreeGrafter"/>
</dbReference>
<feature type="compositionally biased region" description="Polar residues" evidence="1">
    <location>
        <begin position="422"/>
        <end position="431"/>
    </location>
</feature>
<dbReference type="Pfam" id="PF04146">
    <property type="entry name" value="YTH"/>
    <property type="match status" value="1"/>
</dbReference>
<dbReference type="PANTHER" id="PTHR12357">
    <property type="entry name" value="YTH YT521-B HOMOLOGY DOMAIN-CONTAINING"/>
    <property type="match status" value="1"/>
</dbReference>
<evidence type="ECO:0000256" key="1">
    <source>
        <dbReference type="SAM" id="MobiDB-lite"/>
    </source>
</evidence>
<feature type="non-terminal residue" evidence="3">
    <location>
        <position position="1"/>
    </location>
</feature>
<evidence type="ECO:0000259" key="2">
    <source>
        <dbReference type="PROSITE" id="PS50882"/>
    </source>
</evidence>
<evidence type="ECO:0000313" key="4">
    <source>
        <dbReference type="Proteomes" id="UP000324897"/>
    </source>
</evidence>
<dbReference type="SMR" id="A0A5J9UKB0"/>
<dbReference type="AlphaFoldDB" id="A0A5J9UKB0"/>
<protein>
    <recommendedName>
        <fullName evidence="2">YTH domain-containing protein</fullName>
    </recommendedName>
</protein>
<reference evidence="3 4" key="1">
    <citation type="journal article" date="2019" name="Sci. Rep.">
        <title>A high-quality genome of Eragrostis curvula grass provides insights into Poaceae evolution and supports new strategies to enhance forage quality.</title>
        <authorList>
            <person name="Carballo J."/>
            <person name="Santos B.A.C.M."/>
            <person name="Zappacosta D."/>
            <person name="Garbus I."/>
            <person name="Selva J.P."/>
            <person name="Gallo C.A."/>
            <person name="Diaz A."/>
            <person name="Albertini E."/>
            <person name="Caccamo M."/>
            <person name="Echenique V."/>
        </authorList>
    </citation>
    <scope>NUCLEOTIDE SEQUENCE [LARGE SCALE GENOMIC DNA]</scope>
    <source>
        <strain evidence="4">cv. Victoria</strain>
        <tissue evidence="3">Leaf</tissue>
    </source>
</reference>
<organism evidence="3 4">
    <name type="scientific">Eragrostis curvula</name>
    <name type="common">weeping love grass</name>
    <dbReference type="NCBI Taxonomy" id="38414"/>
    <lineage>
        <taxon>Eukaryota</taxon>
        <taxon>Viridiplantae</taxon>
        <taxon>Streptophyta</taxon>
        <taxon>Embryophyta</taxon>
        <taxon>Tracheophyta</taxon>
        <taxon>Spermatophyta</taxon>
        <taxon>Magnoliopsida</taxon>
        <taxon>Liliopsida</taxon>
        <taxon>Poales</taxon>
        <taxon>Poaceae</taxon>
        <taxon>PACMAD clade</taxon>
        <taxon>Chloridoideae</taxon>
        <taxon>Eragrostideae</taxon>
        <taxon>Eragrostidinae</taxon>
        <taxon>Eragrostis</taxon>
    </lineage>
</organism>
<keyword evidence="4" id="KW-1185">Reference proteome</keyword>
<dbReference type="PROSITE" id="PS50882">
    <property type="entry name" value="YTH"/>
    <property type="match status" value="1"/>
</dbReference>
<feature type="compositionally biased region" description="Basic and acidic residues" evidence="1">
    <location>
        <begin position="82"/>
        <end position="91"/>
    </location>
</feature>
<feature type="region of interest" description="Disordered" evidence="1">
    <location>
        <begin position="417"/>
        <end position="450"/>
    </location>
</feature>
<dbReference type="InterPro" id="IPR007275">
    <property type="entry name" value="YTH_domain"/>
</dbReference>
<dbReference type="CDD" id="cd21134">
    <property type="entry name" value="YTH"/>
    <property type="match status" value="1"/>
</dbReference>
<dbReference type="Proteomes" id="UP000324897">
    <property type="component" value="Chromosome 2"/>
</dbReference>
<dbReference type="EMBL" id="RWGY01000013">
    <property type="protein sequence ID" value="TVU24209.1"/>
    <property type="molecule type" value="Genomic_DNA"/>
</dbReference>
<dbReference type="OrthoDB" id="306690at2759"/>
<dbReference type="InterPro" id="IPR045168">
    <property type="entry name" value="YTH_prot"/>
</dbReference>
<dbReference type="Gene3D" id="3.10.590.10">
    <property type="entry name" value="ph1033 like domains"/>
    <property type="match status" value="1"/>
</dbReference>
<accession>A0A5J9UKB0</accession>
<evidence type="ECO:0000313" key="3">
    <source>
        <dbReference type="EMBL" id="TVU24209.1"/>
    </source>
</evidence>
<feature type="domain" description="YTH" evidence="2">
    <location>
        <begin position="495"/>
        <end position="636"/>
    </location>
</feature>
<proteinExistence type="predicted"/>
<dbReference type="Gramene" id="TVU24209">
    <property type="protein sequence ID" value="TVU24209"/>
    <property type="gene ID" value="EJB05_26628"/>
</dbReference>